<dbReference type="Proteomes" id="UP000308724">
    <property type="component" value="Unassembled WGS sequence"/>
</dbReference>
<evidence type="ECO:0000256" key="7">
    <source>
        <dbReference type="ARBA" id="ARBA00023128"/>
    </source>
</evidence>
<accession>A0A4S9IMY5</accession>
<evidence type="ECO:0000256" key="6">
    <source>
        <dbReference type="ARBA" id="ARBA00022989"/>
    </source>
</evidence>
<reference evidence="10 11" key="1">
    <citation type="submission" date="2018-10" db="EMBL/GenBank/DDBJ databases">
        <title>Fifty Aureobasidium pullulans genomes reveal a recombining polyextremotolerant generalist.</title>
        <authorList>
            <person name="Gostincar C."/>
            <person name="Turk M."/>
            <person name="Zajc J."/>
            <person name="Gunde-Cimerman N."/>
        </authorList>
    </citation>
    <scope>NUCLEOTIDE SEQUENCE [LARGE SCALE GENOMIC DNA]</scope>
    <source>
        <strain evidence="10 11">EXF-1645</strain>
    </source>
</reference>
<name>A0A4S9IMY5_AURPU</name>
<keyword evidence="9" id="KW-0811">Translocation</keyword>
<dbReference type="GO" id="GO:0008320">
    <property type="term" value="F:protein transmembrane transporter activity"/>
    <property type="evidence" value="ECO:0007669"/>
    <property type="project" value="UniProtKB-UniRule"/>
</dbReference>
<feature type="non-terminal residue" evidence="10">
    <location>
        <position position="1"/>
    </location>
</feature>
<evidence type="ECO:0000256" key="3">
    <source>
        <dbReference type="ARBA" id="ARBA00020722"/>
    </source>
</evidence>
<comment type="function">
    <text evidence="9">Essential core component of the TIM22 complex, a complex that mediates the import and insertion of multi-pass transmembrane proteins into the mitochondrial inner membrane. In the TIM22 complex, it constitutes the voltage-activated and signal-gated channel. Forms a twin-pore translocase that uses the membrane potential as external driving force in 2 voltage-dependent steps.</text>
</comment>
<dbReference type="PANTHER" id="PTHR14110">
    <property type="entry name" value="MITOCHONDRIAL IMPORT INNER MEMBRANE TRANSLOCASE SUBUNIT TIM22"/>
    <property type="match status" value="1"/>
</dbReference>
<proteinExistence type="inferred from homology"/>
<evidence type="ECO:0000256" key="2">
    <source>
        <dbReference type="ARBA" id="ARBA00008444"/>
    </source>
</evidence>
<organism evidence="10 11">
    <name type="scientific">Aureobasidium pullulans</name>
    <name type="common">Black yeast</name>
    <name type="synonym">Pullularia pullulans</name>
    <dbReference type="NCBI Taxonomy" id="5580"/>
    <lineage>
        <taxon>Eukaryota</taxon>
        <taxon>Fungi</taxon>
        <taxon>Dikarya</taxon>
        <taxon>Ascomycota</taxon>
        <taxon>Pezizomycotina</taxon>
        <taxon>Dothideomycetes</taxon>
        <taxon>Dothideomycetidae</taxon>
        <taxon>Dothideales</taxon>
        <taxon>Saccotheciaceae</taxon>
        <taxon>Aureobasidium</taxon>
    </lineage>
</organism>
<evidence type="ECO:0000256" key="5">
    <source>
        <dbReference type="ARBA" id="ARBA00022792"/>
    </source>
</evidence>
<evidence type="ECO:0000256" key="9">
    <source>
        <dbReference type="RuleBase" id="RU367038"/>
    </source>
</evidence>
<dbReference type="PANTHER" id="PTHR14110:SF0">
    <property type="entry name" value="MITOCHONDRIAL IMPORT INNER MEMBRANE TRANSLOCASE SUBUNIT TIM22"/>
    <property type="match status" value="1"/>
</dbReference>
<comment type="subcellular location">
    <subcellularLocation>
        <location evidence="1 9">Mitochondrion inner membrane</location>
        <topology evidence="1 9">Multi-pass membrane protein</topology>
    </subcellularLocation>
</comment>
<keyword evidence="8" id="KW-0472">Membrane</keyword>
<keyword evidence="6" id="KW-1133">Transmembrane helix</keyword>
<evidence type="ECO:0000313" key="10">
    <source>
        <dbReference type="EMBL" id="TIA31092.1"/>
    </source>
</evidence>
<dbReference type="Pfam" id="PF02466">
    <property type="entry name" value="Tim17"/>
    <property type="match status" value="1"/>
</dbReference>
<dbReference type="GO" id="GO:0030943">
    <property type="term" value="F:mitochondrion targeting sequence binding"/>
    <property type="evidence" value="ECO:0007669"/>
    <property type="project" value="TreeGrafter"/>
</dbReference>
<comment type="caution">
    <text evidence="10">The sequence shown here is derived from an EMBL/GenBank/DDBJ whole genome shotgun (WGS) entry which is preliminary data.</text>
</comment>
<dbReference type="EMBL" id="QZBZ01000311">
    <property type="protein sequence ID" value="TIA31092.1"/>
    <property type="molecule type" value="Genomic_DNA"/>
</dbReference>
<dbReference type="AlphaFoldDB" id="A0A4S9IMY5"/>
<comment type="subunit">
    <text evidence="9">Component of the TIM22 complex.</text>
</comment>
<evidence type="ECO:0000256" key="4">
    <source>
        <dbReference type="ARBA" id="ARBA00022692"/>
    </source>
</evidence>
<evidence type="ECO:0000256" key="1">
    <source>
        <dbReference type="ARBA" id="ARBA00004448"/>
    </source>
</evidence>
<keyword evidence="5 9" id="KW-0999">Mitochondrion inner membrane</keyword>
<protein>
    <recommendedName>
        <fullName evidence="3 9">Mitochondrial import inner membrane translocase subunit TIM22</fullName>
    </recommendedName>
</protein>
<sequence>ILALIKVVAVGRKHLVSAFVLSLRAQSPVHQLYETMAFPGMSAPGLSGDASLDEQKLKEQQMIKYMQQAMESCPAKTAMSGVMGFGLGGLFGLFMSSMRYDAPMTAGTDAITKLPVKDQLRQGFKEMGKASWSSAKNFGLVGSIFAGTECCIEGFRAKNDLYNGVAAGCITGGALAAKAGPQAAALGCAGFAGFSAAIDYYMRMPNDDTSADPIA</sequence>
<keyword evidence="7 9" id="KW-0496">Mitochondrion</keyword>
<evidence type="ECO:0000256" key="8">
    <source>
        <dbReference type="ARBA" id="ARBA00023136"/>
    </source>
</evidence>
<evidence type="ECO:0000313" key="11">
    <source>
        <dbReference type="Proteomes" id="UP000308724"/>
    </source>
</evidence>
<dbReference type="GO" id="GO:0042721">
    <property type="term" value="C:TIM22 mitochondrial import inner membrane insertion complex"/>
    <property type="evidence" value="ECO:0007669"/>
    <property type="project" value="UniProtKB-UniRule"/>
</dbReference>
<keyword evidence="9" id="KW-0813">Transport</keyword>
<comment type="similarity">
    <text evidence="2 9">Belongs to the Tim17/Tim22/Tim23 family.</text>
</comment>
<keyword evidence="4" id="KW-0812">Transmembrane</keyword>
<dbReference type="GO" id="GO:0045039">
    <property type="term" value="P:protein insertion into mitochondrial inner membrane"/>
    <property type="evidence" value="ECO:0007669"/>
    <property type="project" value="UniProtKB-UniRule"/>
</dbReference>
<dbReference type="InterPro" id="IPR039175">
    <property type="entry name" value="TIM22"/>
</dbReference>
<gene>
    <name evidence="10" type="ORF">D6C78_09155</name>
</gene>
<keyword evidence="9" id="KW-0653">Protein transport</keyword>